<dbReference type="EMBL" id="JBBBNY010000009">
    <property type="protein sequence ID" value="MEI7037570.1"/>
    <property type="molecule type" value="Genomic_DNA"/>
</dbReference>
<dbReference type="InterPro" id="IPR007372">
    <property type="entry name" value="Lipid/polyisoprenoid-bd_YceI"/>
</dbReference>
<dbReference type="InterPro" id="IPR036761">
    <property type="entry name" value="TTHA0802/YceI-like_sf"/>
</dbReference>
<gene>
    <name evidence="2" type="ORF">WAT24_12440</name>
</gene>
<dbReference type="Proteomes" id="UP001381174">
    <property type="component" value="Unassembled WGS sequence"/>
</dbReference>
<feature type="domain" description="Lipid/polyisoprenoid-binding YceI-like" evidence="1">
    <location>
        <begin position="28"/>
        <end position="192"/>
    </location>
</feature>
<keyword evidence="3" id="KW-1185">Reference proteome</keyword>
<dbReference type="PANTHER" id="PTHR34406">
    <property type="entry name" value="PROTEIN YCEI"/>
    <property type="match status" value="1"/>
</dbReference>
<evidence type="ECO:0000313" key="3">
    <source>
        <dbReference type="Proteomes" id="UP001381174"/>
    </source>
</evidence>
<protein>
    <submittedName>
        <fullName evidence="2">YceI family protein</fullName>
    </submittedName>
</protein>
<evidence type="ECO:0000313" key="2">
    <source>
        <dbReference type="EMBL" id="MEI7037570.1"/>
    </source>
</evidence>
<sequence>MSALRAIARLPACAALLLPLASHGTEAHYRYDPVHSQILFSVDHNGFSRAFGRLHIARGWLRFDPDDWNGAATELDIDLAGLDMGDAAWSKAVLGADYLDAAHARYAHFASTSVERTDDHRGVLHGRLTLRGITVPLDIPFTFNRQARTLYGLHTVAGFSATASLDRTAFGITAHPNTIGRHVDVWLQIEAIRDRDRGVPPSSARSTDAPAH</sequence>
<dbReference type="SUPFAM" id="SSF101874">
    <property type="entry name" value="YceI-like"/>
    <property type="match status" value="1"/>
</dbReference>
<dbReference type="PANTHER" id="PTHR34406:SF1">
    <property type="entry name" value="PROTEIN YCEI"/>
    <property type="match status" value="1"/>
</dbReference>
<evidence type="ECO:0000259" key="1">
    <source>
        <dbReference type="SMART" id="SM00867"/>
    </source>
</evidence>
<proteinExistence type="predicted"/>
<dbReference type="RefSeq" id="WP_336808206.1">
    <property type="nucleotide sequence ID" value="NZ_JBBBNY010000009.1"/>
</dbReference>
<accession>A0ABU8JDE9</accession>
<organism evidence="2 3">
    <name type="scientific">Fulvimonas yonginensis</name>
    <dbReference type="NCBI Taxonomy" id="1495200"/>
    <lineage>
        <taxon>Bacteria</taxon>
        <taxon>Pseudomonadati</taxon>
        <taxon>Pseudomonadota</taxon>
        <taxon>Gammaproteobacteria</taxon>
        <taxon>Lysobacterales</taxon>
        <taxon>Rhodanobacteraceae</taxon>
        <taxon>Fulvimonas</taxon>
    </lineage>
</organism>
<dbReference type="SMART" id="SM00867">
    <property type="entry name" value="YceI"/>
    <property type="match status" value="1"/>
</dbReference>
<reference evidence="2 3" key="1">
    <citation type="journal article" date="2014" name="Int. J. Syst. Evol. Microbiol.">
        <title>Fulvimonas yonginensis sp. nov., isolated from greenhouse soil, and emended description of the genus Fulvimonas.</title>
        <authorList>
            <person name="Ahn J.H."/>
            <person name="Kim S.J."/>
            <person name="Weon H.Y."/>
            <person name="Hong S.B."/>
            <person name="Seok S.J."/>
            <person name="Kwon S.W."/>
        </authorList>
    </citation>
    <scope>NUCLEOTIDE SEQUENCE [LARGE SCALE GENOMIC DNA]</scope>
    <source>
        <strain evidence="2 3">KACC 16952</strain>
    </source>
</reference>
<comment type="caution">
    <text evidence="2">The sequence shown here is derived from an EMBL/GenBank/DDBJ whole genome shotgun (WGS) entry which is preliminary data.</text>
</comment>
<dbReference type="Pfam" id="PF04264">
    <property type="entry name" value="YceI"/>
    <property type="match status" value="1"/>
</dbReference>
<dbReference type="Gene3D" id="2.40.128.110">
    <property type="entry name" value="Lipid/polyisoprenoid-binding, YceI-like"/>
    <property type="match status" value="1"/>
</dbReference>
<name>A0ABU8JDE9_9GAMM</name>